<dbReference type="GO" id="GO:0008745">
    <property type="term" value="F:N-acetylmuramoyl-L-alanine amidase activity"/>
    <property type="evidence" value="ECO:0007669"/>
    <property type="project" value="InterPro"/>
</dbReference>
<evidence type="ECO:0000259" key="2">
    <source>
        <dbReference type="SMART" id="SM00701"/>
    </source>
</evidence>
<dbReference type="RefSeq" id="WP_150955085.1">
    <property type="nucleotide sequence ID" value="NZ_VZRB01000031.1"/>
</dbReference>
<dbReference type="InterPro" id="IPR036365">
    <property type="entry name" value="PGBD-like_sf"/>
</dbReference>
<evidence type="ECO:0000313" key="3">
    <source>
        <dbReference type="EMBL" id="KAB1141522.1"/>
    </source>
</evidence>
<dbReference type="SMART" id="SM00701">
    <property type="entry name" value="PGRP"/>
    <property type="match status" value="1"/>
</dbReference>
<dbReference type="Pfam" id="PF01510">
    <property type="entry name" value="Amidase_2"/>
    <property type="match status" value="1"/>
</dbReference>
<proteinExistence type="inferred from homology"/>
<dbReference type="InterPro" id="IPR036505">
    <property type="entry name" value="Amidase/PGRP_sf"/>
</dbReference>
<evidence type="ECO:0000313" key="4">
    <source>
        <dbReference type="Proteomes" id="UP000442707"/>
    </source>
</evidence>
<dbReference type="AlphaFoldDB" id="A0A6H9URD6"/>
<dbReference type="GO" id="GO:0008270">
    <property type="term" value="F:zinc ion binding"/>
    <property type="evidence" value="ECO:0007669"/>
    <property type="project" value="InterPro"/>
</dbReference>
<evidence type="ECO:0000256" key="1">
    <source>
        <dbReference type="ARBA" id="ARBA00007553"/>
    </source>
</evidence>
<gene>
    <name evidence="3" type="ORF">F7R91_32325</name>
</gene>
<dbReference type="Gene3D" id="1.10.101.10">
    <property type="entry name" value="PGBD-like superfamily/PGBD"/>
    <property type="match status" value="1"/>
</dbReference>
<sequence>MKFVTRAEWNAKPPRFQLVHIDSAKGVKVHYMGTAVPASLARPENHGQCDNHVRKIQADHLANTEENYSDIAYNAVVCPHGFVFEGRGAHRKTGANGDQSLNKAHYAVCALLGDSGLTEPTDAMLDGLRDAIEWLRKKGGAGHEIKGHRDGFATACPGKPLYRWVRDGAPRPGGESGEHPAPGRPLVDLSRLVTAARTDPSKQGTPVSYRGVAVVEAALVEEGLLAASLADGHYGTATVDAYAGWQRSLGLTGADADGIPGATSLRRLAEKHGFNVQE</sequence>
<protein>
    <submittedName>
        <fullName evidence="3">N-acetylmuramoyl-L-alanine amidase</fullName>
    </submittedName>
</protein>
<dbReference type="SUPFAM" id="SSF47090">
    <property type="entry name" value="PGBD-like"/>
    <property type="match status" value="1"/>
</dbReference>
<name>A0A6H9URD6_9ACTN</name>
<organism evidence="3 4">
    <name type="scientific">Streptomyces luteolifulvus</name>
    <dbReference type="NCBI Taxonomy" id="2615112"/>
    <lineage>
        <taxon>Bacteria</taxon>
        <taxon>Bacillati</taxon>
        <taxon>Actinomycetota</taxon>
        <taxon>Actinomycetes</taxon>
        <taxon>Kitasatosporales</taxon>
        <taxon>Streptomycetaceae</taxon>
        <taxon>Streptomyces</taxon>
    </lineage>
</organism>
<dbReference type="Gene3D" id="3.40.80.10">
    <property type="entry name" value="Peptidoglycan recognition protein-like"/>
    <property type="match status" value="1"/>
</dbReference>
<dbReference type="InterPro" id="IPR036366">
    <property type="entry name" value="PGBDSf"/>
</dbReference>
<dbReference type="SUPFAM" id="SSF55846">
    <property type="entry name" value="N-acetylmuramoyl-L-alanine amidase-like"/>
    <property type="match status" value="1"/>
</dbReference>
<dbReference type="InterPro" id="IPR006619">
    <property type="entry name" value="PGRP_domain_met/bac"/>
</dbReference>
<dbReference type="PANTHER" id="PTHR11022:SF41">
    <property type="entry name" value="PEPTIDOGLYCAN-RECOGNITION PROTEIN LC-RELATED"/>
    <property type="match status" value="1"/>
</dbReference>
<dbReference type="GO" id="GO:0009253">
    <property type="term" value="P:peptidoglycan catabolic process"/>
    <property type="evidence" value="ECO:0007669"/>
    <property type="project" value="InterPro"/>
</dbReference>
<dbReference type="PANTHER" id="PTHR11022">
    <property type="entry name" value="PEPTIDOGLYCAN RECOGNITION PROTEIN"/>
    <property type="match status" value="1"/>
</dbReference>
<dbReference type="InterPro" id="IPR002502">
    <property type="entry name" value="Amidase_domain"/>
</dbReference>
<dbReference type="CDD" id="cd06583">
    <property type="entry name" value="PGRP"/>
    <property type="match status" value="1"/>
</dbReference>
<feature type="domain" description="Peptidoglycan recognition protein family" evidence="2">
    <location>
        <begin position="1"/>
        <end position="152"/>
    </location>
</feature>
<keyword evidence="4" id="KW-1185">Reference proteome</keyword>
<accession>A0A6H9URD6</accession>
<reference evidence="3 4" key="1">
    <citation type="submission" date="2019-09" db="EMBL/GenBank/DDBJ databases">
        <title>Screening of Novel Bioactive Compounds from Soil-Associated.</title>
        <authorList>
            <person name="Zhao S."/>
        </authorList>
    </citation>
    <scope>NUCLEOTIDE SEQUENCE [LARGE SCALE GENOMIC DNA]</scope>
    <source>
        <strain evidence="3 4">HIT-DPA4</strain>
    </source>
</reference>
<comment type="caution">
    <text evidence="3">The sequence shown here is derived from an EMBL/GenBank/DDBJ whole genome shotgun (WGS) entry which is preliminary data.</text>
</comment>
<comment type="similarity">
    <text evidence="1">Belongs to the N-acetylmuramoyl-L-alanine amidase 2 family.</text>
</comment>
<dbReference type="InterPro" id="IPR015510">
    <property type="entry name" value="PGRP"/>
</dbReference>
<dbReference type="EMBL" id="VZRB01000031">
    <property type="protein sequence ID" value="KAB1141522.1"/>
    <property type="molecule type" value="Genomic_DNA"/>
</dbReference>
<dbReference type="Proteomes" id="UP000442707">
    <property type="component" value="Unassembled WGS sequence"/>
</dbReference>